<gene>
    <name evidence="1" type="ORF">IAA52_06900</name>
</gene>
<evidence type="ECO:0000313" key="2">
    <source>
        <dbReference type="Proteomes" id="UP000824260"/>
    </source>
</evidence>
<organism evidence="1 2">
    <name type="scientific">Candidatus Pullichristensenella stercorigallinarum</name>
    <dbReference type="NCBI Taxonomy" id="2840909"/>
    <lineage>
        <taxon>Bacteria</taxon>
        <taxon>Bacillati</taxon>
        <taxon>Bacillota</taxon>
        <taxon>Clostridia</taxon>
        <taxon>Candidatus Pullichristensenella</taxon>
    </lineage>
</organism>
<reference evidence="1" key="1">
    <citation type="submission" date="2020-10" db="EMBL/GenBank/DDBJ databases">
        <authorList>
            <person name="Gilroy R."/>
        </authorList>
    </citation>
    <scope>NUCLEOTIDE SEQUENCE</scope>
    <source>
        <strain evidence="1">ChiSjej6B24-2974</strain>
    </source>
</reference>
<evidence type="ECO:0000313" key="1">
    <source>
        <dbReference type="EMBL" id="HIQ82815.1"/>
    </source>
</evidence>
<sequence length="117" mass="12420">MLAHLLRGTATIAHSEHGLRAEDYVGGGFVYLDVDVPVYADGQTQSLTARLSASSCTGGEVMHARLELSRVPDDYARAMRPDAPLPCSASLILSGENGPTHYSLHFNETFSGGQSNG</sequence>
<dbReference type="EMBL" id="DVFZ01000068">
    <property type="protein sequence ID" value="HIQ82815.1"/>
    <property type="molecule type" value="Genomic_DNA"/>
</dbReference>
<dbReference type="Proteomes" id="UP000824260">
    <property type="component" value="Unassembled WGS sequence"/>
</dbReference>
<accession>A0A9D0ZLN9</accession>
<name>A0A9D0ZLN9_9FIRM</name>
<dbReference type="AlphaFoldDB" id="A0A9D0ZLN9"/>
<reference evidence="1" key="2">
    <citation type="journal article" date="2021" name="PeerJ">
        <title>Extensive microbial diversity within the chicken gut microbiome revealed by metagenomics and culture.</title>
        <authorList>
            <person name="Gilroy R."/>
            <person name="Ravi A."/>
            <person name="Getino M."/>
            <person name="Pursley I."/>
            <person name="Horton D.L."/>
            <person name="Alikhan N.F."/>
            <person name="Baker D."/>
            <person name="Gharbi K."/>
            <person name="Hall N."/>
            <person name="Watson M."/>
            <person name="Adriaenssens E.M."/>
            <person name="Foster-Nyarko E."/>
            <person name="Jarju S."/>
            <person name="Secka A."/>
            <person name="Antonio M."/>
            <person name="Oren A."/>
            <person name="Chaudhuri R.R."/>
            <person name="La Ragione R."/>
            <person name="Hildebrand F."/>
            <person name="Pallen M.J."/>
        </authorList>
    </citation>
    <scope>NUCLEOTIDE SEQUENCE</scope>
    <source>
        <strain evidence="1">ChiSjej6B24-2974</strain>
    </source>
</reference>
<proteinExistence type="predicted"/>
<protein>
    <submittedName>
        <fullName evidence="1">Uncharacterized protein</fullName>
    </submittedName>
</protein>
<comment type="caution">
    <text evidence="1">The sequence shown here is derived from an EMBL/GenBank/DDBJ whole genome shotgun (WGS) entry which is preliminary data.</text>
</comment>